<proteinExistence type="predicted"/>
<dbReference type="InterPro" id="IPR016181">
    <property type="entry name" value="Acyl_CoA_acyltransferase"/>
</dbReference>
<dbReference type="EMBL" id="CP094984">
    <property type="protein sequence ID" value="UON92902.1"/>
    <property type="molecule type" value="Genomic_DNA"/>
</dbReference>
<dbReference type="GO" id="GO:0016747">
    <property type="term" value="F:acyltransferase activity, transferring groups other than amino-acyl groups"/>
    <property type="evidence" value="ECO:0007669"/>
    <property type="project" value="InterPro"/>
</dbReference>
<reference evidence="4" key="1">
    <citation type="submission" date="2021-10" db="EMBL/GenBank/DDBJ databases">
        <title>Novel species in genus Arthrobacter.</title>
        <authorList>
            <person name="Liu Y."/>
        </authorList>
    </citation>
    <scope>NUCLEOTIDE SEQUENCE</scope>
    <source>
        <strain evidence="6">zg-Y462</strain>
        <strain evidence="4">Zg-Y462</strain>
    </source>
</reference>
<gene>
    <name evidence="4" type="ORF">LJ755_08835</name>
    <name evidence="5" type="ORF">MUK71_04460</name>
</gene>
<evidence type="ECO:0000256" key="2">
    <source>
        <dbReference type="ARBA" id="ARBA00023315"/>
    </source>
</evidence>
<feature type="domain" description="N-acetyltransferase" evidence="3">
    <location>
        <begin position="1"/>
        <end position="156"/>
    </location>
</feature>
<dbReference type="CDD" id="cd04301">
    <property type="entry name" value="NAT_SF"/>
    <property type="match status" value="1"/>
</dbReference>
<dbReference type="InterPro" id="IPR050832">
    <property type="entry name" value="Bact_Acetyltransf"/>
</dbReference>
<dbReference type="AlphaFoldDB" id="A0A9X1M8S5"/>
<dbReference type="Proteomes" id="UP000829758">
    <property type="component" value="Chromosome"/>
</dbReference>
<dbReference type="PROSITE" id="PS51186">
    <property type="entry name" value="GNAT"/>
    <property type="match status" value="1"/>
</dbReference>
<evidence type="ECO:0000313" key="6">
    <source>
        <dbReference type="Proteomes" id="UP000829758"/>
    </source>
</evidence>
<evidence type="ECO:0000256" key="1">
    <source>
        <dbReference type="ARBA" id="ARBA00022679"/>
    </source>
</evidence>
<accession>A0A9X1M8S5</accession>
<keyword evidence="6" id="KW-1185">Reference proteome</keyword>
<dbReference type="Proteomes" id="UP001155145">
    <property type="component" value="Unassembled WGS sequence"/>
</dbReference>
<dbReference type="Pfam" id="PF00583">
    <property type="entry name" value="Acetyltransf_1"/>
    <property type="match status" value="1"/>
</dbReference>
<organism evidence="4 7">
    <name type="scientific">Arthrobacter zhangbolii</name>
    <dbReference type="NCBI Taxonomy" id="2886936"/>
    <lineage>
        <taxon>Bacteria</taxon>
        <taxon>Bacillati</taxon>
        <taxon>Actinomycetota</taxon>
        <taxon>Actinomycetes</taxon>
        <taxon>Micrococcales</taxon>
        <taxon>Micrococcaceae</taxon>
        <taxon>Arthrobacter</taxon>
    </lineage>
</organism>
<evidence type="ECO:0000313" key="7">
    <source>
        <dbReference type="Proteomes" id="UP001155145"/>
    </source>
</evidence>
<sequence>MACPPEVTPEDSTAFVTENLSAERFAAYLNDEKALVLAARDAGRLLGYCLLVLAAPSDPEVLEALDQGRAVRPSAELNKFYLHPDAHGSGLAGQLVEAAAGAAASVGARSMWLGVNNRNVRAQSFYRKSGFQTSGRRSFRVGSHTFRDLIMVRQLVAAPDAGAGAVRGAARPGEQ</sequence>
<dbReference type="PANTHER" id="PTHR43877">
    <property type="entry name" value="AMINOALKYLPHOSPHONATE N-ACETYLTRANSFERASE-RELATED-RELATED"/>
    <property type="match status" value="1"/>
</dbReference>
<protein>
    <submittedName>
        <fullName evidence="4">GNAT family N-acetyltransferase</fullName>
    </submittedName>
</protein>
<evidence type="ECO:0000259" key="3">
    <source>
        <dbReference type="PROSITE" id="PS51186"/>
    </source>
</evidence>
<keyword evidence="2" id="KW-0012">Acyltransferase</keyword>
<keyword evidence="1" id="KW-0808">Transferase</keyword>
<dbReference type="Gene3D" id="3.40.630.30">
    <property type="match status" value="1"/>
</dbReference>
<dbReference type="SUPFAM" id="SSF55729">
    <property type="entry name" value="Acyl-CoA N-acyltransferases (Nat)"/>
    <property type="match status" value="1"/>
</dbReference>
<dbReference type="EMBL" id="JAJFZT010000006">
    <property type="protein sequence ID" value="MCC3272835.1"/>
    <property type="molecule type" value="Genomic_DNA"/>
</dbReference>
<name>A0A9X1M8S5_9MICC</name>
<evidence type="ECO:0000313" key="4">
    <source>
        <dbReference type="EMBL" id="MCC3272835.1"/>
    </source>
</evidence>
<dbReference type="InterPro" id="IPR000182">
    <property type="entry name" value="GNAT_dom"/>
</dbReference>
<evidence type="ECO:0000313" key="5">
    <source>
        <dbReference type="EMBL" id="UON92902.1"/>
    </source>
</evidence>